<proteinExistence type="predicted"/>
<dbReference type="FunFam" id="1.10.220.150:FF:000004">
    <property type="entry name" value="Putative ADP-ribosylation factor GTPase-activating protein 2"/>
    <property type="match status" value="1"/>
</dbReference>
<feature type="compositionally biased region" description="Polar residues" evidence="6">
    <location>
        <begin position="270"/>
        <end position="280"/>
    </location>
</feature>
<dbReference type="AlphaFoldDB" id="A0A8B7N6L7"/>
<feature type="compositionally biased region" description="Basic and acidic residues" evidence="6">
    <location>
        <begin position="288"/>
        <end position="304"/>
    </location>
</feature>
<dbReference type="InterPro" id="IPR037278">
    <property type="entry name" value="ARFGAP/RecO"/>
</dbReference>
<evidence type="ECO:0000313" key="9">
    <source>
        <dbReference type="RefSeq" id="XP_018009491.1"/>
    </source>
</evidence>
<dbReference type="GO" id="GO:0000139">
    <property type="term" value="C:Golgi membrane"/>
    <property type="evidence" value="ECO:0007669"/>
    <property type="project" value="GOC"/>
</dbReference>
<evidence type="ECO:0000259" key="7">
    <source>
        <dbReference type="PROSITE" id="PS50115"/>
    </source>
</evidence>
<evidence type="ECO:0000256" key="4">
    <source>
        <dbReference type="ARBA" id="ARBA00022833"/>
    </source>
</evidence>
<dbReference type="GO" id="GO:0008270">
    <property type="term" value="F:zinc ion binding"/>
    <property type="evidence" value="ECO:0007669"/>
    <property type="project" value="UniProtKB-KW"/>
</dbReference>
<evidence type="ECO:0000313" key="8">
    <source>
        <dbReference type="Proteomes" id="UP000694843"/>
    </source>
</evidence>
<keyword evidence="1" id="KW-0343">GTPase activation</keyword>
<dbReference type="Proteomes" id="UP000694843">
    <property type="component" value="Unplaced"/>
</dbReference>
<dbReference type="RefSeq" id="XP_018009491.1">
    <property type="nucleotide sequence ID" value="XM_018154002.2"/>
</dbReference>
<feature type="compositionally biased region" description="Low complexity" evidence="6">
    <location>
        <begin position="251"/>
        <end position="267"/>
    </location>
</feature>
<dbReference type="PANTHER" id="PTHR45686">
    <property type="entry name" value="ADP-RIBOSYLATION FACTOR GTPASE ACTIVATING PROTEIN 3, ISOFORM H-RELATED"/>
    <property type="match status" value="1"/>
</dbReference>
<evidence type="ECO:0000256" key="2">
    <source>
        <dbReference type="ARBA" id="ARBA00022723"/>
    </source>
</evidence>
<dbReference type="PROSITE" id="PS50115">
    <property type="entry name" value="ARFGAP"/>
    <property type="match status" value="1"/>
</dbReference>
<dbReference type="GO" id="GO:0048205">
    <property type="term" value="P:COPI coating of Golgi vesicle"/>
    <property type="evidence" value="ECO:0007669"/>
    <property type="project" value="TreeGrafter"/>
</dbReference>
<dbReference type="OrthoDB" id="983479at2759"/>
<feature type="domain" description="Arf-GAP" evidence="7">
    <location>
        <begin position="11"/>
        <end position="118"/>
    </location>
</feature>
<keyword evidence="8" id="KW-1185">Reference proteome</keyword>
<dbReference type="CTD" id="26286"/>
<sequence length="553" mass="60934">MADNPTKADIELIFKRLRAIATNKVCFDCHAKNPTWSSVTYGVFICLDCSAVHRSLGVHLTFVRSTQLDTSWTWSQLRHMQLGGNANARSFFRQHNCTSTDAQQKYTSRAAQLYKQQLDQQVIKYMKTHPNTAELPSRKPMIEGDHSTAAAADAEARKKETDFFEQNHEDTRAFAAATSLAATIPKPLESSEPLGPGPNVSVLTQTPATQPQPVRSSIGTRKPANKLGAKKMGAQRVKTDFSAIEAEAERSSQLQQQQQQPAPVSEQQQKEALTSLQSAYESLGLATQREEDRIKKQDPRKAEQATRLGMGLGARTDVSHSVFGEMKSIVQEPVGGARHPRPSTPPLHQNYEDDYDTVIRFNSGIPKYKDSPFEDRSYGGRQTSGIEDLLSSKPVKNEKDSASDKWFDGFEVLDNETAKNGQSAKNGSVKNGQSAKNGSAKVSVSANYKYTPADDTAAQQKFGNAKSISSEMFFQDRPDVNAPMHSSLTRFQGSNSISSADLFPDQHVQRSSTINAPDLDDVRESVRHGVTKVAGRLSNMANNVMASLQDRYT</sequence>
<dbReference type="KEGG" id="hazt:108667021"/>
<dbReference type="OMA" id="ENGPSKV"/>
<protein>
    <submittedName>
        <fullName evidence="9">ADP-ribosylation factor GTPase-activating protein 2 isoform X1</fullName>
    </submittedName>
</protein>
<dbReference type="InterPro" id="IPR038508">
    <property type="entry name" value="ArfGAP_dom_sf"/>
</dbReference>
<name>A0A8B7N6L7_HYAAZ</name>
<evidence type="ECO:0000256" key="5">
    <source>
        <dbReference type="PROSITE-ProRule" id="PRU00288"/>
    </source>
</evidence>
<feature type="compositionally biased region" description="Polar residues" evidence="6">
    <location>
        <begin position="201"/>
        <end position="219"/>
    </location>
</feature>
<organism evidence="8 9">
    <name type="scientific">Hyalella azteca</name>
    <name type="common">Amphipod</name>
    <dbReference type="NCBI Taxonomy" id="294128"/>
    <lineage>
        <taxon>Eukaryota</taxon>
        <taxon>Metazoa</taxon>
        <taxon>Ecdysozoa</taxon>
        <taxon>Arthropoda</taxon>
        <taxon>Crustacea</taxon>
        <taxon>Multicrustacea</taxon>
        <taxon>Malacostraca</taxon>
        <taxon>Eumalacostraca</taxon>
        <taxon>Peracarida</taxon>
        <taxon>Amphipoda</taxon>
        <taxon>Senticaudata</taxon>
        <taxon>Talitrida</taxon>
        <taxon>Talitroidea</taxon>
        <taxon>Hyalellidae</taxon>
        <taxon>Hyalella</taxon>
    </lineage>
</organism>
<keyword evidence="2" id="KW-0479">Metal-binding</keyword>
<dbReference type="PRINTS" id="PR00405">
    <property type="entry name" value="REVINTRACTNG"/>
</dbReference>
<reference evidence="9" key="1">
    <citation type="submission" date="2025-08" db="UniProtKB">
        <authorList>
            <consortium name="RefSeq"/>
        </authorList>
    </citation>
    <scope>IDENTIFICATION</scope>
    <source>
        <tissue evidence="9">Whole organism</tissue>
    </source>
</reference>
<evidence type="ECO:0000256" key="3">
    <source>
        <dbReference type="ARBA" id="ARBA00022771"/>
    </source>
</evidence>
<evidence type="ECO:0000256" key="6">
    <source>
        <dbReference type="SAM" id="MobiDB-lite"/>
    </source>
</evidence>
<dbReference type="SUPFAM" id="SSF57863">
    <property type="entry name" value="ArfGap/RecO-like zinc finger"/>
    <property type="match status" value="1"/>
</dbReference>
<accession>A0A8B7N6L7</accession>
<dbReference type="InterPro" id="IPR001164">
    <property type="entry name" value="ArfGAP_dom"/>
</dbReference>
<evidence type="ECO:0000256" key="1">
    <source>
        <dbReference type="ARBA" id="ARBA00022468"/>
    </source>
</evidence>
<gene>
    <name evidence="9" type="primary">LOC108667021</name>
</gene>
<dbReference type="Gene3D" id="1.10.220.150">
    <property type="entry name" value="Arf GTPase activating protein"/>
    <property type="match status" value="1"/>
</dbReference>
<dbReference type="GeneID" id="108667021"/>
<dbReference type="Pfam" id="PF01412">
    <property type="entry name" value="ArfGap"/>
    <property type="match status" value="1"/>
</dbReference>
<feature type="region of interest" description="Disordered" evidence="6">
    <location>
        <begin position="418"/>
        <end position="440"/>
    </location>
</feature>
<dbReference type="GO" id="GO:0005096">
    <property type="term" value="F:GTPase activator activity"/>
    <property type="evidence" value="ECO:0007669"/>
    <property type="project" value="UniProtKB-KW"/>
</dbReference>
<feature type="region of interest" description="Disordered" evidence="6">
    <location>
        <begin position="186"/>
        <end position="311"/>
    </location>
</feature>
<keyword evidence="4" id="KW-0862">Zinc</keyword>
<keyword evidence="3 5" id="KW-0863">Zinc-finger</keyword>
<dbReference type="SMART" id="SM00105">
    <property type="entry name" value="ArfGap"/>
    <property type="match status" value="1"/>
</dbReference>
<dbReference type="PANTHER" id="PTHR45686:SF4">
    <property type="entry name" value="ADP-RIBOSYLATION FACTOR GTPASE ACTIVATING PROTEIN 3, ISOFORM H"/>
    <property type="match status" value="1"/>
</dbReference>
<dbReference type="CDD" id="cd08831">
    <property type="entry name" value="ArfGap_ArfGap2_3_like"/>
    <property type="match status" value="1"/>
</dbReference>